<sequence length="73" mass="8924">MKQEARRNRPTRKRELLNNISPELPYLFSCTIQRNIFIDYFLKSRFFSSSILESLYHSSCICNDWYDIQINWL</sequence>
<accession>A0A672N8M7</accession>
<evidence type="ECO:0000313" key="2">
    <source>
        <dbReference type="Proteomes" id="UP000472262"/>
    </source>
</evidence>
<dbReference type="AlphaFoldDB" id="A0A672N8M7"/>
<dbReference type="InParanoid" id="A0A672N8M7"/>
<organism evidence="1 2">
    <name type="scientific">Sinocyclocheilus grahami</name>
    <name type="common">Dianchi golden-line fish</name>
    <name type="synonym">Barbus grahami</name>
    <dbReference type="NCBI Taxonomy" id="75366"/>
    <lineage>
        <taxon>Eukaryota</taxon>
        <taxon>Metazoa</taxon>
        <taxon>Chordata</taxon>
        <taxon>Craniata</taxon>
        <taxon>Vertebrata</taxon>
        <taxon>Euteleostomi</taxon>
        <taxon>Actinopterygii</taxon>
        <taxon>Neopterygii</taxon>
        <taxon>Teleostei</taxon>
        <taxon>Ostariophysi</taxon>
        <taxon>Cypriniformes</taxon>
        <taxon>Cyprinidae</taxon>
        <taxon>Cyprininae</taxon>
        <taxon>Sinocyclocheilus</taxon>
    </lineage>
</organism>
<reference evidence="1" key="1">
    <citation type="submission" date="2025-08" db="UniProtKB">
        <authorList>
            <consortium name="Ensembl"/>
        </authorList>
    </citation>
    <scope>IDENTIFICATION</scope>
</reference>
<dbReference type="Ensembl" id="ENSSGRT00000050885.1">
    <property type="protein sequence ID" value="ENSSGRP00000047581.1"/>
    <property type="gene ID" value="ENSSGRG00000025406.1"/>
</dbReference>
<protein>
    <submittedName>
        <fullName evidence="1">Uncharacterized protein</fullName>
    </submittedName>
</protein>
<evidence type="ECO:0000313" key="1">
    <source>
        <dbReference type="Ensembl" id="ENSSGRP00000047581.1"/>
    </source>
</evidence>
<name>A0A672N8M7_SINGR</name>
<reference evidence="1" key="2">
    <citation type="submission" date="2025-09" db="UniProtKB">
        <authorList>
            <consortium name="Ensembl"/>
        </authorList>
    </citation>
    <scope>IDENTIFICATION</scope>
</reference>
<dbReference type="Proteomes" id="UP000472262">
    <property type="component" value="Unassembled WGS sequence"/>
</dbReference>
<proteinExistence type="predicted"/>
<keyword evidence="2" id="KW-1185">Reference proteome</keyword>